<dbReference type="Proteomes" id="UP001054821">
    <property type="component" value="Chromosome 2"/>
</dbReference>
<evidence type="ECO:0000256" key="2">
    <source>
        <dbReference type="ARBA" id="ARBA00023303"/>
    </source>
</evidence>
<dbReference type="PROSITE" id="PS50042">
    <property type="entry name" value="CNMP_BINDING_3"/>
    <property type="match status" value="2"/>
</dbReference>
<dbReference type="GO" id="GO:0034220">
    <property type="term" value="P:monoatomic ion transmembrane transport"/>
    <property type="evidence" value="ECO:0007669"/>
    <property type="project" value="UniProtKB-KW"/>
</dbReference>
<dbReference type="GO" id="GO:0016020">
    <property type="term" value="C:membrane"/>
    <property type="evidence" value="ECO:0007669"/>
    <property type="project" value="UniProtKB-SubCell"/>
</dbReference>
<evidence type="ECO:0000256" key="1">
    <source>
        <dbReference type="ARBA" id="ARBA00023286"/>
    </source>
</evidence>
<comment type="caution">
    <text evidence="4">The sequence shown here is derived from an EMBL/GenBank/DDBJ whole genome shotgun (WGS) entry which is preliminary data.</text>
</comment>
<keyword evidence="1" id="KW-0813">Transport</keyword>
<dbReference type="CDD" id="cd00038">
    <property type="entry name" value="CAP_ED"/>
    <property type="match status" value="2"/>
</dbReference>
<keyword evidence="5" id="KW-1185">Reference proteome</keyword>
<dbReference type="Gene3D" id="2.60.120.10">
    <property type="entry name" value="Jelly Rolls"/>
    <property type="match status" value="2"/>
</dbReference>
<reference evidence="4 5" key="1">
    <citation type="journal article" date="2022" name="G3 (Bethesda)">
        <title>Whole-genome sequence and methylome profiling of the almond [Prunus dulcis (Mill.) D.A. Webb] cultivar 'Nonpareil'.</title>
        <authorList>
            <person name="D'Amico-Willman K.M."/>
            <person name="Ouma W.Z."/>
            <person name="Meulia T."/>
            <person name="Sideli G.M."/>
            <person name="Gradziel T.M."/>
            <person name="Fresnedo-Ramirez J."/>
        </authorList>
    </citation>
    <scope>NUCLEOTIDE SEQUENCE [LARGE SCALE GENOMIC DNA]</scope>
    <source>
        <strain evidence="4">Clone GOH B32 T37-40</strain>
    </source>
</reference>
<proteinExistence type="predicted"/>
<name>A0AAD4WMM8_PRUDU</name>
<dbReference type="InterPro" id="IPR018490">
    <property type="entry name" value="cNMP-bd_dom_sf"/>
</dbReference>
<organism evidence="4 5">
    <name type="scientific">Prunus dulcis</name>
    <name type="common">Almond</name>
    <name type="synonym">Amygdalus dulcis</name>
    <dbReference type="NCBI Taxonomy" id="3755"/>
    <lineage>
        <taxon>Eukaryota</taxon>
        <taxon>Viridiplantae</taxon>
        <taxon>Streptophyta</taxon>
        <taxon>Embryophyta</taxon>
        <taxon>Tracheophyta</taxon>
        <taxon>Spermatophyta</taxon>
        <taxon>Magnoliopsida</taxon>
        <taxon>eudicotyledons</taxon>
        <taxon>Gunneridae</taxon>
        <taxon>Pentapetalae</taxon>
        <taxon>rosids</taxon>
        <taxon>fabids</taxon>
        <taxon>Rosales</taxon>
        <taxon>Rosaceae</taxon>
        <taxon>Amygdaloideae</taxon>
        <taxon>Amygdaleae</taxon>
        <taxon>Prunus</taxon>
    </lineage>
</organism>
<dbReference type="PANTHER" id="PTHR45651:SF68">
    <property type="entry name" value="ION TRANSPORT DOMAIN-CONTAINING PROTEIN"/>
    <property type="match status" value="1"/>
</dbReference>
<keyword evidence="1" id="KW-1071">Ligand-gated ion channel</keyword>
<keyword evidence="1" id="KW-0406">Ion transport</keyword>
<keyword evidence="2" id="KW-0407">Ion channel</keyword>
<sequence>MDEGVLVEITWTLHPEKYTCGQIIIEKDKTLEKMLFIVDGRVAIVNATHSMWAFGAGDFYGDAKLLVAPLRTSSGDAKPIINESVQALDDVQALVLYATDMENLGSSSKRVVSKFMKRFSNFASPSDIRLTWLKKGSCSICSATLLKDMDEGVLREISEKLKPEKYTRGEIIINKDETLEMMLFIVDGHVTIEKENSQLQLGAQDFYGEKLPLSVLWTSSSDAKPINESVQAIGLLQSNGTNSNFPIFFN</sequence>
<feature type="domain" description="Cyclic nucleotide-binding" evidence="3">
    <location>
        <begin position="1"/>
        <end position="74"/>
    </location>
</feature>
<protein>
    <recommendedName>
        <fullName evidence="3">Cyclic nucleotide-binding domain-containing protein</fullName>
    </recommendedName>
</protein>
<feature type="domain" description="Cyclic nucleotide-binding" evidence="3">
    <location>
        <begin position="145"/>
        <end position="209"/>
    </location>
</feature>
<dbReference type="PANTHER" id="PTHR45651">
    <property type="entry name" value="CYCLIC NUCLEOTIDE-GATED ION CHANNEL 15-RELATED-RELATED"/>
    <property type="match status" value="1"/>
</dbReference>
<dbReference type="InterPro" id="IPR000595">
    <property type="entry name" value="cNMP-bd_dom"/>
</dbReference>
<dbReference type="InterPro" id="IPR014710">
    <property type="entry name" value="RmlC-like_jellyroll"/>
</dbReference>
<accession>A0AAD4WMM8</accession>
<dbReference type="EMBL" id="JAJFAZ020000002">
    <property type="protein sequence ID" value="KAI5346245.1"/>
    <property type="molecule type" value="Genomic_DNA"/>
</dbReference>
<dbReference type="AlphaFoldDB" id="A0AAD4WMM8"/>
<evidence type="ECO:0000313" key="4">
    <source>
        <dbReference type="EMBL" id="KAI5346245.1"/>
    </source>
</evidence>
<evidence type="ECO:0000259" key="3">
    <source>
        <dbReference type="PROSITE" id="PS50042"/>
    </source>
</evidence>
<dbReference type="SUPFAM" id="SSF51206">
    <property type="entry name" value="cAMP-binding domain-like"/>
    <property type="match status" value="2"/>
</dbReference>
<gene>
    <name evidence="4" type="ORF">L3X38_014124</name>
</gene>
<evidence type="ECO:0000313" key="5">
    <source>
        <dbReference type="Proteomes" id="UP001054821"/>
    </source>
</evidence>